<dbReference type="Proteomes" id="UP000058114">
    <property type="component" value="Chromosome"/>
</dbReference>
<feature type="domain" description="Histidine kinase" evidence="15">
    <location>
        <begin position="241"/>
        <end position="449"/>
    </location>
</feature>
<dbReference type="InterPro" id="IPR005467">
    <property type="entry name" value="His_kinase_dom"/>
</dbReference>
<dbReference type="GO" id="GO:0000155">
    <property type="term" value="F:phosphorelay sensor kinase activity"/>
    <property type="evidence" value="ECO:0007669"/>
    <property type="project" value="InterPro"/>
</dbReference>
<evidence type="ECO:0000256" key="2">
    <source>
        <dbReference type="ARBA" id="ARBA00004651"/>
    </source>
</evidence>
<dbReference type="SUPFAM" id="SSF158472">
    <property type="entry name" value="HAMP domain-like"/>
    <property type="match status" value="1"/>
</dbReference>
<dbReference type="CDD" id="cd00082">
    <property type="entry name" value="HisKA"/>
    <property type="match status" value="1"/>
</dbReference>
<keyword evidence="7 14" id="KW-0812">Transmembrane</keyword>
<dbReference type="AlphaFoldDB" id="A0A0S2SMM2"/>
<dbReference type="SUPFAM" id="SSF55874">
    <property type="entry name" value="ATPase domain of HSP90 chaperone/DNA topoisomerase II/histidine kinase"/>
    <property type="match status" value="1"/>
</dbReference>
<dbReference type="PANTHER" id="PTHR45528:SF1">
    <property type="entry name" value="SENSOR HISTIDINE KINASE CPXA"/>
    <property type="match status" value="1"/>
</dbReference>
<evidence type="ECO:0000256" key="7">
    <source>
        <dbReference type="ARBA" id="ARBA00022692"/>
    </source>
</evidence>
<evidence type="ECO:0000256" key="11">
    <source>
        <dbReference type="ARBA" id="ARBA00022989"/>
    </source>
</evidence>
<dbReference type="PRINTS" id="PR00344">
    <property type="entry name" value="BCTRLSENSOR"/>
</dbReference>
<evidence type="ECO:0000256" key="5">
    <source>
        <dbReference type="ARBA" id="ARBA00022553"/>
    </source>
</evidence>
<keyword evidence="13 14" id="KW-0472">Membrane</keyword>
<feature type="domain" description="HAMP" evidence="16">
    <location>
        <begin position="180"/>
        <end position="233"/>
    </location>
</feature>
<keyword evidence="12" id="KW-0902">Two-component regulatory system</keyword>
<dbReference type="Gene3D" id="3.30.450.210">
    <property type="entry name" value="Two-component sensor protein CpxA, periplasmic domain"/>
    <property type="match status" value="1"/>
</dbReference>
<dbReference type="PANTHER" id="PTHR45528">
    <property type="entry name" value="SENSOR HISTIDINE KINASE CPXA"/>
    <property type="match status" value="1"/>
</dbReference>
<evidence type="ECO:0000259" key="15">
    <source>
        <dbReference type="PROSITE" id="PS50109"/>
    </source>
</evidence>
<name>A0A0S2SMM2_9GAMM</name>
<keyword evidence="5" id="KW-0597">Phosphoprotein</keyword>
<dbReference type="Gene3D" id="1.10.287.130">
    <property type="match status" value="1"/>
</dbReference>
<dbReference type="Pfam" id="PF00512">
    <property type="entry name" value="HisKA"/>
    <property type="match status" value="1"/>
</dbReference>
<accession>A0A0S2SMM2</accession>
<protein>
    <recommendedName>
        <fullName evidence="3">histidine kinase</fullName>
        <ecNumber evidence="3">2.7.13.3</ecNumber>
    </recommendedName>
</protein>
<keyword evidence="9 17" id="KW-0418">Kinase</keyword>
<dbReference type="EC" id="2.7.13.3" evidence="3"/>
<gene>
    <name evidence="17" type="ORF">WL1483_3572</name>
</gene>
<dbReference type="InterPro" id="IPR050398">
    <property type="entry name" value="HssS/ArlS-like"/>
</dbReference>
<evidence type="ECO:0000256" key="14">
    <source>
        <dbReference type="SAM" id="Phobius"/>
    </source>
</evidence>
<evidence type="ECO:0000256" key="6">
    <source>
        <dbReference type="ARBA" id="ARBA00022679"/>
    </source>
</evidence>
<reference evidence="18" key="1">
    <citation type="submission" date="2015-10" db="EMBL/GenBank/DDBJ databases">
        <title>Complete Genome Sequence of Aeromonas schubertii strain WL1483.</title>
        <authorList>
            <person name="Liu L."/>
        </authorList>
    </citation>
    <scope>NUCLEOTIDE SEQUENCE [LARGE SCALE GENOMIC DNA]</scope>
    <source>
        <strain evidence="18">WL1483</strain>
    </source>
</reference>
<evidence type="ECO:0000256" key="9">
    <source>
        <dbReference type="ARBA" id="ARBA00022777"/>
    </source>
</evidence>
<dbReference type="PROSITE" id="PS50109">
    <property type="entry name" value="HIS_KIN"/>
    <property type="match status" value="1"/>
</dbReference>
<dbReference type="Gene3D" id="1.10.8.500">
    <property type="entry name" value="HAMP domain in histidine kinase"/>
    <property type="match status" value="1"/>
</dbReference>
<dbReference type="SMART" id="SM00387">
    <property type="entry name" value="HATPase_c"/>
    <property type="match status" value="1"/>
</dbReference>
<evidence type="ECO:0000256" key="1">
    <source>
        <dbReference type="ARBA" id="ARBA00000085"/>
    </source>
</evidence>
<dbReference type="InterPro" id="IPR038515">
    <property type="entry name" value="CpxA_peri_sf"/>
</dbReference>
<dbReference type="Pfam" id="PF02518">
    <property type="entry name" value="HATPase_c"/>
    <property type="match status" value="1"/>
</dbReference>
<evidence type="ECO:0000256" key="8">
    <source>
        <dbReference type="ARBA" id="ARBA00022741"/>
    </source>
</evidence>
<keyword evidence="4" id="KW-1003">Cell membrane</keyword>
<comment type="catalytic activity">
    <reaction evidence="1">
        <text>ATP + protein L-histidine = ADP + protein N-phospho-L-histidine.</text>
        <dbReference type="EC" id="2.7.13.3"/>
    </reaction>
</comment>
<evidence type="ECO:0000313" key="18">
    <source>
        <dbReference type="Proteomes" id="UP000058114"/>
    </source>
</evidence>
<dbReference type="GO" id="GO:0005524">
    <property type="term" value="F:ATP binding"/>
    <property type="evidence" value="ECO:0007669"/>
    <property type="project" value="UniProtKB-KW"/>
</dbReference>
<dbReference type="PROSITE" id="PS50885">
    <property type="entry name" value="HAMP"/>
    <property type="match status" value="1"/>
</dbReference>
<dbReference type="SUPFAM" id="SSF47384">
    <property type="entry name" value="Homodimeric domain of signal transducing histidine kinase"/>
    <property type="match status" value="1"/>
</dbReference>
<evidence type="ECO:0000256" key="13">
    <source>
        <dbReference type="ARBA" id="ARBA00023136"/>
    </source>
</evidence>
<evidence type="ECO:0000256" key="4">
    <source>
        <dbReference type="ARBA" id="ARBA00022475"/>
    </source>
</evidence>
<dbReference type="PATRIC" id="fig|652.5.peg.4225"/>
<keyword evidence="10" id="KW-0067">ATP-binding</keyword>
<evidence type="ECO:0000256" key="10">
    <source>
        <dbReference type="ARBA" id="ARBA00022840"/>
    </source>
</evidence>
<dbReference type="InterPro" id="IPR003661">
    <property type="entry name" value="HisK_dim/P_dom"/>
</dbReference>
<dbReference type="GO" id="GO:0005886">
    <property type="term" value="C:plasma membrane"/>
    <property type="evidence" value="ECO:0007669"/>
    <property type="project" value="UniProtKB-SubCell"/>
</dbReference>
<dbReference type="SMART" id="SM00388">
    <property type="entry name" value="HisKA"/>
    <property type="match status" value="1"/>
</dbReference>
<dbReference type="InterPro" id="IPR003594">
    <property type="entry name" value="HATPase_dom"/>
</dbReference>
<dbReference type="InterPro" id="IPR003660">
    <property type="entry name" value="HAMP_dom"/>
</dbReference>
<proteinExistence type="predicted"/>
<keyword evidence="8" id="KW-0547">Nucleotide-binding</keyword>
<dbReference type="EMBL" id="CP013067">
    <property type="protein sequence ID" value="ALP42991.1"/>
    <property type="molecule type" value="Genomic_DNA"/>
</dbReference>
<dbReference type="SMART" id="SM00304">
    <property type="entry name" value="HAMP"/>
    <property type="match status" value="1"/>
</dbReference>
<dbReference type="InterPro" id="IPR036890">
    <property type="entry name" value="HATPase_C_sf"/>
</dbReference>
<feature type="transmembrane region" description="Helical" evidence="14">
    <location>
        <begin position="13"/>
        <end position="34"/>
    </location>
</feature>
<comment type="subcellular location">
    <subcellularLocation>
        <location evidence="2">Cell membrane</location>
        <topology evidence="2">Multi-pass membrane protein</topology>
    </subcellularLocation>
</comment>
<keyword evidence="11 14" id="KW-1133">Transmembrane helix</keyword>
<dbReference type="Gene3D" id="3.30.565.10">
    <property type="entry name" value="Histidine kinase-like ATPase, C-terminal domain"/>
    <property type="match status" value="1"/>
</dbReference>
<evidence type="ECO:0000256" key="3">
    <source>
        <dbReference type="ARBA" id="ARBA00012438"/>
    </source>
</evidence>
<dbReference type="KEGG" id="asr:WL1483_3572"/>
<keyword evidence="6" id="KW-0808">Transferase</keyword>
<evidence type="ECO:0000259" key="16">
    <source>
        <dbReference type="PROSITE" id="PS50885"/>
    </source>
</evidence>
<dbReference type="InterPro" id="IPR004358">
    <property type="entry name" value="Sig_transdc_His_kin-like_C"/>
</dbReference>
<reference evidence="17 18" key="2">
    <citation type="journal article" date="2016" name="Genome Announc.">
        <title>Complete Genome Sequence of the Highly Virulent Aeromonas schubertii Strain WL1483, Isolated from Diseased Snakehead Fish (Channa argus) in China.</title>
        <authorList>
            <person name="Liu L."/>
            <person name="Li N."/>
            <person name="Zhang D."/>
            <person name="Fu X."/>
            <person name="Shi C."/>
            <person name="Lin Q."/>
            <person name="Hao G."/>
        </authorList>
    </citation>
    <scope>NUCLEOTIDE SEQUENCE [LARGE SCALE GENOMIC DNA]</scope>
    <source>
        <strain evidence="17 18">WL1483</strain>
    </source>
</reference>
<dbReference type="Pfam" id="PF00672">
    <property type="entry name" value="HAMP"/>
    <property type="match status" value="1"/>
</dbReference>
<evidence type="ECO:0000256" key="12">
    <source>
        <dbReference type="ARBA" id="ARBA00023012"/>
    </source>
</evidence>
<sequence length="456" mass="50934">MSGLHLHSLTTRLFLWFWGMLLLMLAAVTILPTLDPRNLSALPEAEQQQQQFVIDTLNRAAERSRDLNLVAMLRQAGPLTIKDVYIRDNDDIVQATSKPDKNIMRFMIDSDDPARPMMRRSESRLLAGPFSLVHHGKPYLIYLSRELESQSMAMVILDHPVRVLITAMLVSTPLCLLMAWRLTRPTQALQRAVSRIAAGELDTTIPHLLRQDEVGSLAGSISHMVETLKSMIQEQKRLLSDISHELRSPLTRMQLAQSLIRRKQGESSELTRIAGEIHKLDMLIDDLLTLSRVQQESDPPQCIALSEVLDPILEDALFEAGACGKALQHPPLPDLSMMMWPDLLARAIENPLRNALKYAARRVVVEWETGQHEWVMRIHDDGQGVPDALLGKLFLPFFRVDDARNAQTGGTGLGLTITAEAIRRHGGSIVARNGTPSGLIVELRLPLASCRFPSPG</sequence>
<dbReference type="OrthoDB" id="9804645at2"/>
<dbReference type="InterPro" id="IPR036097">
    <property type="entry name" value="HisK_dim/P_sf"/>
</dbReference>
<organism evidence="17 18">
    <name type="scientific">Aeromonas schubertii</name>
    <dbReference type="NCBI Taxonomy" id="652"/>
    <lineage>
        <taxon>Bacteria</taxon>
        <taxon>Pseudomonadati</taxon>
        <taxon>Pseudomonadota</taxon>
        <taxon>Gammaproteobacteria</taxon>
        <taxon>Aeromonadales</taxon>
        <taxon>Aeromonadaceae</taxon>
        <taxon>Aeromonas</taxon>
    </lineage>
</organism>
<dbReference type="CDD" id="cd06225">
    <property type="entry name" value="HAMP"/>
    <property type="match status" value="1"/>
</dbReference>
<evidence type="ECO:0000313" key="17">
    <source>
        <dbReference type="EMBL" id="ALP42991.1"/>
    </source>
</evidence>